<keyword evidence="2" id="KW-0479">Metal-binding</keyword>
<dbReference type="PANTHER" id="PTHR33337">
    <property type="entry name" value="GFA DOMAIN-CONTAINING PROTEIN"/>
    <property type="match status" value="1"/>
</dbReference>
<dbReference type="SUPFAM" id="SSF51316">
    <property type="entry name" value="Mss4-like"/>
    <property type="match status" value="1"/>
</dbReference>
<proteinExistence type="inferred from homology"/>
<dbReference type="InterPro" id="IPR006913">
    <property type="entry name" value="CENP-V/GFA"/>
</dbReference>
<evidence type="ECO:0000256" key="4">
    <source>
        <dbReference type="ARBA" id="ARBA00023239"/>
    </source>
</evidence>
<organism evidence="6 7">
    <name type="scientific">Baekduia soli</name>
    <dbReference type="NCBI Taxonomy" id="496014"/>
    <lineage>
        <taxon>Bacteria</taxon>
        <taxon>Bacillati</taxon>
        <taxon>Actinomycetota</taxon>
        <taxon>Thermoleophilia</taxon>
        <taxon>Solirubrobacterales</taxon>
        <taxon>Baekduiaceae</taxon>
        <taxon>Baekduia</taxon>
    </lineage>
</organism>
<dbReference type="GO" id="GO:0016846">
    <property type="term" value="F:carbon-sulfur lyase activity"/>
    <property type="evidence" value="ECO:0007669"/>
    <property type="project" value="InterPro"/>
</dbReference>
<dbReference type="OrthoDB" id="9786619at2"/>
<dbReference type="PROSITE" id="PS51891">
    <property type="entry name" value="CENP_V_GFA"/>
    <property type="match status" value="1"/>
</dbReference>
<keyword evidence="3" id="KW-0862">Zinc</keyword>
<evidence type="ECO:0000256" key="2">
    <source>
        <dbReference type="ARBA" id="ARBA00022723"/>
    </source>
</evidence>
<sequence length="138" mass="14778">MSEPALTGGCLCGAVRFEISEPLSEAGHCHCTRCQRRTGTASSAAGLTVPGSFRITQGAEHVRAWHPDRGFDKGFCSACGGHLFARDPGDDTVVAVRLGAIDGDPGVRPSYHQFTAFAAPWQPLPDDGLPRHPERRPR</sequence>
<name>A0A5B8U7K4_9ACTN</name>
<evidence type="ECO:0000313" key="7">
    <source>
        <dbReference type="Proteomes" id="UP000321805"/>
    </source>
</evidence>
<dbReference type="Gene3D" id="3.90.1590.10">
    <property type="entry name" value="glutathione-dependent formaldehyde- activating enzyme (gfa)"/>
    <property type="match status" value="1"/>
</dbReference>
<dbReference type="AlphaFoldDB" id="A0A5B8U7K4"/>
<accession>A0A5B8U7K4</accession>
<feature type="domain" description="CENP-V/GFA" evidence="5">
    <location>
        <begin position="6"/>
        <end position="122"/>
    </location>
</feature>
<evidence type="ECO:0000256" key="1">
    <source>
        <dbReference type="ARBA" id="ARBA00005495"/>
    </source>
</evidence>
<dbReference type="RefSeq" id="WP_146921143.1">
    <property type="nucleotide sequence ID" value="NZ_CP042430.1"/>
</dbReference>
<dbReference type="PANTHER" id="PTHR33337:SF40">
    <property type="entry name" value="CENP-V_GFA DOMAIN-CONTAINING PROTEIN-RELATED"/>
    <property type="match status" value="1"/>
</dbReference>
<keyword evidence="7" id="KW-1185">Reference proteome</keyword>
<evidence type="ECO:0000259" key="5">
    <source>
        <dbReference type="PROSITE" id="PS51891"/>
    </source>
</evidence>
<evidence type="ECO:0000256" key="3">
    <source>
        <dbReference type="ARBA" id="ARBA00022833"/>
    </source>
</evidence>
<dbReference type="EMBL" id="CP042430">
    <property type="protein sequence ID" value="QEC48990.1"/>
    <property type="molecule type" value="Genomic_DNA"/>
</dbReference>
<keyword evidence="4" id="KW-0456">Lyase</keyword>
<gene>
    <name evidence="6" type="ORF">FSW04_16365</name>
</gene>
<dbReference type="Pfam" id="PF04828">
    <property type="entry name" value="GFA"/>
    <property type="match status" value="1"/>
</dbReference>
<reference evidence="6 7" key="1">
    <citation type="journal article" date="2018" name="J. Microbiol.">
        <title>Baekduia soli gen. nov., sp. nov., a novel bacterium isolated from the soil of Baekdu Mountain and proposal of a novel family name, Baekduiaceae fam. nov.</title>
        <authorList>
            <person name="An D.S."/>
            <person name="Siddiqi M.Z."/>
            <person name="Kim K.H."/>
            <person name="Yu H.S."/>
            <person name="Im W.T."/>
        </authorList>
    </citation>
    <scope>NUCLEOTIDE SEQUENCE [LARGE SCALE GENOMIC DNA]</scope>
    <source>
        <strain evidence="6 7">BR7-21</strain>
    </source>
</reference>
<comment type="similarity">
    <text evidence="1">Belongs to the Gfa family.</text>
</comment>
<evidence type="ECO:0000313" key="6">
    <source>
        <dbReference type="EMBL" id="QEC48990.1"/>
    </source>
</evidence>
<dbReference type="GO" id="GO:0046872">
    <property type="term" value="F:metal ion binding"/>
    <property type="evidence" value="ECO:0007669"/>
    <property type="project" value="UniProtKB-KW"/>
</dbReference>
<dbReference type="Proteomes" id="UP000321805">
    <property type="component" value="Chromosome"/>
</dbReference>
<protein>
    <submittedName>
        <fullName evidence="6">GFA family protein</fullName>
    </submittedName>
</protein>
<dbReference type="InterPro" id="IPR011057">
    <property type="entry name" value="Mss4-like_sf"/>
</dbReference>
<dbReference type="KEGG" id="bsol:FSW04_16365"/>